<dbReference type="EMBL" id="AZFC01000026">
    <property type="protein sequence ID" value="KRL47619.1"/>
    <property type="molecule type" value="Genomic_DNA"/>
</dbReference>
<evidence type="ECO:0000313" key="3">
    <source>
        <dbReference type="Proteomes" id="UP000051835"/>
    </source>
</evidence>
<feature type="transmembrane region" description="Helical" evidence="1">
    <location>
        <begin position="213"/>
        <end position="234"/>
    </location>
</feature>
<dbReference type="RefSeq" id="WP_056964623.1">
    <property type="nucleotide sequence ID" value="NZ_AZFC01000026.1"/>
</dbReference>
<evidence type="ECO:0000313" key="2">
    <source>
        <dbReference type="EMBL" id="KRL47619.1"/>
    </source>
</evidence>
<keyword evidence="1" id="KW-0812">Transmembrane</keyword>
<name>A0A0R1R2V3_9LACO</name>
<proteinExistence type="predicted"/>
<accession>A0A0R1R2V3</accession>
<keyword evidence="1" id="KW-1133">Transmembrane helix</keyword>
<feature type="transmembrane region" description="Helical" evidence="1">
    <location>
        <begin position="66"/>
        <end position="85"/>
    </location>
</feature>
<protein>
    <recommendedName>
        <fullName evidence="4">ABC transporter permease</fullName>
    </recommendedName>
</protein>
<organism evidence="2 3">
    <name type="scientific">Levilactobacillus spicheri DSM 15429</name>
    <dbReference type="NCBI Taxonomy" id="1423805"/>
    <lineage>
        <taxon>Bacteria</taxon>
        <taxon>Bacillati</taxon>
        <taxon>Bacillota</taxon>
        <taxon>Bacilli</taxon>
        <taxon>Lactobacillales</taxon>
        <taxon>Lactobacillaceae</taxon>
        <taxon>Levilactobacillus</taxon>
    </lineage>
</organism>
<feature type="transmembrane region" description="Helical" evidence="1">
    <location>
        <begin position="152"/>
        <end position="174"/>
    </location>
</feature>
<evidence type="ECO:0008006" key="4">
    <source>
        <dbReference type="Google" id="ProtNLM"/>
    </source>
</evidence>
<dbReference type="AlphaFoldDB" id="A0A0R1R2V3"/>
<feature type="transmembrane region" description="Helical" evidence="1">
    <location>
        <begin position="106"/>
        <end position="132"/>
    </location>
</feature>
<feature type="transmembrane region" description="Helical" evidence="1">
    <location>
        <begin position="274"/>
        <end position="293"/>
    </location>
</feature>
<gene>
    <name evidence="2" type="ORF">FD37_GL001878</name>
</gene>
<reference evidence="2 3" key="1">
    <citation type="journal article" date="2015" name="Genome Announc.">
        <title>Expanding the biotechnology potential of lactobacilli through comparative genomics of 213 strains and associated genera.</title>
        <authorList>
            <person name="Sun Z."/>
            <person name="Harris H.M."/>
            <person name="McCann A."/>
            <person name="Guo C."/>
            <person name="Argimon S."/>
            <person name="Zhang W."/>
            <person name="Yang X."/>
            <person name="Jeffery I.B."/>
            <person name="Cooney J.C."/>
            <person name="Kagawa T.F."/>
            <person name="Liu W."/>
            <person name="Song Y."/>
            <person name="Salvetti E."/>
            <person name="Wrobel A."/>
            <person name="Rasinkangas P."/>
            <person name="Parkhill J."/>
            <person name="Rea M.C."/>
            <person name="O'Sullivan O."/>
            <person name="Ritari J."/>
            <person name="Douillard F.P."/>
            <person name="Paul Ross R."/>
            <person name="Yang R."/>
            <person name="Briner A.E."/>
            <person name="Felis G.E."/>
            <person name="de Vos W.M."/>
            <person name="Barrangou R."/>
            <person name="Klaenhammer T.R."/>
            <person name="Caufield P.W."/>
            <person name="Cui Y."/>
            <person name="Zhang H."/>
            <person name="O'Toole P.W."/>
        </authorList>
    </citation>
    <scope>NUCLEOTIDE SEQUENCE [LARGE SCALE GENOMIC DNA]</scope>
    <source>
        <strain evidence="2 3">DSM 15429</strain>
    </source>
</reference>
<keyword evidence="1" id="KW-0472">Membrane</keyword>
<sequence length="307" mass="34936">MNKQLFQLLWRHYRKRLIALGAISLLVIIGISLADAGTWVVKPGQRLLSDQVNQWMLYQFSNRGTVSLFSFWLLFVFWVGGFLLMNQDLKDHFNQFLFTSGYRRQTIYWAKLLLGLGVLLGITVMTTGVQYLVYWLKVPAGVTFNLAWPGMLASWGIGLANAVGMFAIFWFAALIVGQTGALIVTVSGFTLSVVGWANVWSEWIKMTPVQSEWFSALGWVVAALILFIWGSVLYARLSLEHNGEYLMFPGLKVPVYIVFVLYVTFLFSVNAGELAPGMTAFIISALFGYWWLWRPRFSRLRHRSDAD</sequence>
<dbReference type="PATRIC" id="fig|1423805.4.peg.1927"/>
<dbReference type="Proteomes" id="UP000051835">
    <property type="component" value="Unassembled WGS sequence"/>
</dbReference>
<feature type="transmembrane region" description="Helical" evidence="1">
    <location>
        <begin position="181"/>
        <end position="201"/>
    </location>
</feature>
<evidence type="ECO:0000256" key="1">
    <source>
        <dbReference type="SAM" id="Phobius"/>
    </source>
</evidence>
<comment type="caution">
    <text evidence="2">The sequence shown here is derived from an EMBL/GenBank/DDBJ whole genome shotgun (WGS) entry which is preliminary data.</text>
</comment>
<feature type="transmembrane region" description="Helical" evidence="1">
    <location>
        <begin position="246"/>
        <end position="268"/>
    </location>
</feature>